<dbReference type="EMBL" id="JAIQCV010000009">
    <property type="protein sequence ID" value="KAH1064152.1"/>
    <property type="molecule type" value="Genomic_DNA"/>
</dbReference>
<dbReference type="Proteomes" id="UP000828251">
    <property type="component" value="Unassembled WGS sequence"/>
</dbReference>
<feature type="region of interest" description="Disordered" evidence="1">
    <location>
        <begin position="52"/>
        <end position="73"/>
    </location>
</feature>
<organism evidence="2 3">
    <name type="scientific">Gossypium stocksii</name>
    <dbReference type="NCBI Taxonomy" id="47602"/>
    <lineage>
        <taxon>Eukaryota</taxon>
        <taxon>Viridiplantae</taxon>
        <taxon>Streptophyta</taxon>
        <taxon>Embryophyta</taxon>
        <taxon>Tracheophyta</taxon>
        <taxon>Spermatophyta</taxon>
        <taxon>Magnoliopsida</taxon>
        <taxon>eudicotyledons</taxon>
        <taxon>Gunneridae</taxon>
        <taxon>Pentapetalae</taxon>
        <taxon>rosids</taxon>
        <taxon>malvids</taxon>
        <taxon>Malvales</taxon>
        <taxon>Malvaceae</taxon>
        <taxon>Malvoideae</taxon>
        <taxon>Gossypium</taxon>
    </lineage>
</organism>
<evidence type="ECO:0000313" key="3">
    <source>
        <dbReference type="Proteomes" id="UP000828251"/>
    </source>
</evidence>
<protein>
    <submittedName>
        <fullName evidence="2">Uncharacterized protein</fullName>
    </submittedName>
</protein>
<feature type="compositionally biased region" description="Basic and acidic residues" evidence="1">
    <location>
        <begin position="52"/>
        <end position="65"/>
    </location>
</feature>
<proteinExistence type="predicted"/>
<evidence type="ECO:0000313" key="2">
    <source>
        <dbReference type="EMBL" id="KAH1064152.1"/>
    </source>
</evidence>
<name>A0A9D3UYB7_9ROSI</name>
<dbReference type="AlphaFoldDB" id="A0A9D3UYB7"/>
<feature type="non-terminal residue" evidence="2">
    <location>
        <position position="1"/>
    </location>
</feature>
<comment type="caution">
    <text evidence="2">The sequence shown here is derived from an EMBL/GenBank/DDBJ whole genome shotgun (WGS) entry which is preliminary data.</text>
</comment>
<reference evidence="2 3" key="1">
    <citation type="journal article" date="2021" name="Plant Biotechnol. J.">
        <title>Multi-omics assisted identification of the key and species-specific regulatory components of drought-tolerant mechanisms in Gossypium stocksii.</title>
        <authorList>
            <person name="Yu D."/>
            <person name="Ke L."/>
            <person name="Zhang D."/>
            <person name="Wu Y."/>
            <person name="Sun Y."/>
            <person name="Mei J."/>
            <person name="Sun J."/>
            <person name="Sun Y."/>
        </authorList>
    </citation>
    <scope>NUCLEOTIDE SEQUENCE [LARGE SCALE GENOMIC DNA]</scope>
    <source>
        <strain evidence="3">cv. E1</strain>
        <tissue evidence="2">Leaf</tissue>
    </source>
</reference>
<keyword evidence="3" id="KW-1185">Reference proteome</keyword>
<evidence type="ECO:0000256" key="1">
    <source>
        <dbReference type="SAM" id="MobiDB-lite"/>
    </source>
</evidence>
<sequence>VKVSSPTSGSDNLEISTEALTRMIREVLEEVFEARLKVNGETLQARCWECNKKRDRSSLKQEPHSMKRVKRPT</sequence>
<gene>
    <name evidence="2" type="ORF">J1N35_029139</name>
</gene>
<accession>A0A9D3UYB7</accession>